<keyword evidence="3" id="KW-0732">Signal</keyword>
<name>A0A919N0C2_9ACTN</name>
<evidence type="ECO:0000256" key="1">
    <source>
        <dbReference type="SAM" id="MobiDB-lite"/>
    </source>
</evidence>
<keyword evidence="5" id="KW-1185">Reference proteome</keyword>
<dbReference type="InterPro" id="IPR006311">
    <property type="entry name" value="TAT_signal"/>
</dbReference>
<evidence type="ECO:0000256" key="2">
    <source>
        <dbReference type="SAM" id="Phobius"/>
    </source>
</evidence>
<comment type="caution">
    <text evidence="4">The sequence shown here is derived from an EMBL/GenBank/DDBJ whole genome shotgun (WGS) entry which is preliminary data.</text>
</comment>
<keyword evidence="2" id="KW-1133">Transmembrane helix</keyword>
<sequence length="272" mass="28394">MTSPSRRRAQRAAVIAVAAVAAAGVTAAVRASRRRGEAEPEPLPPPVHSQPPARGAPPAARRNWAALIAVPAVAIVAGTVALIAARPPSTSEIAPIVLPAPSVPAPVAPVASAEPDCQDLAAWTPPPYPAAPEGPIDVGFPPCRVVVLGETVTLAAMGQLVEVTATRALDPRVEPTQQPGPGRTRRVSFRLHFESLGAGLSDLRLRPVTWAADERTGWRQPAVGSFEPVLFAPGGETDQFVAYDVGPDVRLSRLRVSLDSASHRAIAEWVIG</sequence>
<evidence type="ECO:0000313" key="5">
    <source>
        <dbReference type="Proteomes" id="UP000636960"/>
    </source>
</evidence>
<feature type="signal peptide" evidence="3">
    <location>
        <begin position="1"/>
        <end position="27"/>
    </location>
</feature>
<evidence type="ECO:0000256" key="3">
    <source>
        <dbReference type="SAM" id="SignalP"/>
    </source>
</evidence>
<gene>
    <name evidence="4" type="ORF">Ari01nite_69050</name>
</gene>
<dbReference type="EMBL" id="BOMV01000073">
    <property type="protein sequence ID" value="GIE99440.1"/>
    <property type="molecule type" value="Genomic_DNA"/>
</dbReference>
<keyword evidence="2" id="KW-0812">Transmembrane</keyword>
<proteinExistence type="predicted"/>
<dbReference type="Proteomes" id="UP000636960">
    <property type="component" value="Unassembled WGS sequence"/>
</dbReference>
<reference evidence="4" key="1">
    <citation type="submission" date="2021-01" db="EMBL/GenBank/DDBJ databases">
        <title>Whole genome shotgun sequence of Actinoplanes rishiriensis NBRC 108556.</title>
        <authorList>
            <person name="Komaki H."/>
            <person name="Tamura T."/>
        </authorList>
    </citation>
    <scope>NUCLEOTIDE SEQUENCE</scope>
    <source>
        <strain evidence="4">NBRC 108556</strain>
    </source>
</reference>
<dbReference type="PROSITE" id="PS51318">
    <property type="entry name" value="TAT"/>
    <property type="match status" value="1"/>
</dbReference>
<organism evidence="4 5">
    <name type="scientific">Paractinoplanes rishiriensis</name>
    <dbReference type="NCBI Taxonomy" id="1050105"/>
    <lineage>
        <taxon>Bacteria</taxon>
        <taxon>Bacillati</taxon>
        <taxon>Actinomycetota</taxon>
        <taxon>Actinomycetes</taxon>
        <taxon>Micromonosporales</taxon>
        <taxon>Micromonosporaceae</taxon>
        <taxon>Paractinoplanes</taxon>
    </lineage>
</organism>
<dbReference type="RefSeq" id="WP_203786438.1">
    <property type="nucleotide sequence ID" value="NZ_BOMV01000073.1"/>
</dbReference>
<keyword evidence="2" id="KW-0472">Membrane</keyword>
<dbReference type="AlphaFoldDB" id="A0A919N0C2"/>
<feature type="region of interest" description="Disordered" evidence="1">
    <location>
        <begin position="29"/>
        <end position="58"/>
    </location>
</feature>
<feature type="chain" id="PRO_5039006117" evidence="3">
    <location>
        <begin position="28"/>
        <end position="272"/>
    </location>
</feature>
<protein>
    <submittedName>
        <fullName evidence="4">Uncharacterized protein</fullName>
    </submittedName>
</protein>
<evidence type="ECO:0000313" key="4">
    <source>
        <dbReference type="EMBL" id="GIE99440.1"/>
    </source>
</evidence>
<accession>A0A919N0C2</accession>
<feature type="transmembrane region" description="Helical" evidence="2">
    <location>
        <begin position="64"/>
        <end position="85"/>
    </location>
</feature>